<dbReference type="GO" id="GO:1990221">
    <property type="term" value="C:L-cysteine desulfurase complex"/>
    <property type="evidence" value="ECO:0007669"/>
    <property type="project" value="TreeGrafter"/>
</dbReference>
<dbReference type="PANTHER" id="PTHR13166">
    <property type="entry name" value="PROTEIN C6ORF149"/>
    <property type="match status" value="1"/>
</dbReference>
<comment type="similarity">
    <text evidence="1">Belongs to the complex I LYR family.</text>
</comment>
<dbReference type="GO" id="GO:0016226">
    <property type="term" value="P:iron-sulfur cluster assembly"/>
    <property type="evidence" value="ECO:0007669"/>
    <property type="project" value="InterPro"/>
</dbReference>
<evidence type="ECO:0000313" key="3">
    <source>
        <dbReference type="EMBL" id="KIN95663.1"/>
    </source>
</evidence>
<dbReference type="AlphaFoldDB" id="A0A0C3NJW4"/>
<reference evidence="4" key="2">
    <citation type="submission" date="2015-01" db="EMBL/GenBank/DDBJ databases">
        <title>Evolutionary Origins and Diversification of the Mycorrhizal Mutualists.</title>
        <authorList>
            <consortium name="DOE Joint Genome Institute"/>
            <consortium name="Mycorrhizal Genomics Consortium"/>
            <person name="Kohler A."/>
            <person name="Kuo A."/>
            <person name="Nagy L.G."/>
            <person name="Floudas D."/>
            <person name="Copeland A."/>
            <person name="Barry K.W."/>
            <person name="Cichocki N."/>
            <person name="Veneault-Fourrey C."/>
            <person name="LaButti K."/>
            <person name="Lindquist E.A."/>
            <person name="Lipzen A."/>
            <person name="Lundell T."/>
            <person name="Morin E."/>
            <person name="Murat C."/>
            <person name="Riley R."/>
            <person name="Ohm R."/>
            <person name="Sun H."/>
            <person name="Tunlid A."/>
            <person name="Henrissat B."/>
            <person name="Grigoriev I.V."/>
            <person name="Hibbett D.S."/>
            <person name="Martin F."/>
        </authorList>
    </citation>
    <scope>NUCLEOTIDE SEQUENCE [LARGE SCALE GENOMIC DNA]</scope>
    <source>
        <strain evidence="4">Marx 270</strain>
    </source>
</reference>
<dbReference type="PANTHER" id="PTHR13166:SF7">
    <property type="entry name" value="LYR MOTIF-CONTAINING PROTEIN 4"/>
    <property type="match status" value="1"/>
</dbReference>
<protein>
    <recommendedName>
        <fullName evidence="2">Complex 1 LYR protein domain-containing protein</fullName>
    </recommendedName>
</protein>
<evidence type="ECO:0000259" key="2">
    <source>
        <dbReference type="Pfam" id="PF05347"/>
    </source>
</evidence>
<keyword evidence="4" id="KW-1185">Reference proteome</keyword>
<dbReference type="STRING" id="870435.A0A0C3NJW4"/>
<dbReference type="InterPro" id="IPR045297">
    <property type="entry name" value="Complex1_LYR_LYRM4"/>
</dbReference>
<evidence type="ECO:0000313" key="4">
    <source>
        <dbReference type="Proteomes" id="UP000054217"/>
    </source>
</evidence>
<dbReference type="CDD" id="cd20264">
    <property type="entry name" value="Complex1_LYR_LYRM4"/>
    <property type="match status" value="1"/>
</dbReference>
<dbReference type="EMBL" id="KN832062">
    <property type="protein sequence ID" value="KIN95663.1"/>
    <property type="molecule type" value="Genomic_DNA"/>
</dbReference>
<proteinExistence type="inferred from homology"/>
<feature type="domain" description="Complex 1 LYR protein" evidence="2">
    <location>
        <begin position="10"/>
        <end position="66"/>
    </location>
</feature>
<evidence type="ECO:0000256" key="1">
    <source>
        <dbReference type="ARBA" id="ARBA00009508"/>
    </source>
</evidence>
<reference evidence="3 4" key="1">
    <citation type="submission" date="2014-04" db="EMBL/GenBank/DDBJ databases">
        <authorList>
            <consortium name="DOE Joint Genome Institute"/>
            <person name="Kuo A."/>
            <person name="Kohler A."/>
            <person name="Costa M.D."/>
            <person name="Nagy L.G."/>
            <person name="Floudas D."/>
            <person name="Copeland A."/>
            <person name="Barry K.W."/>
            <person name="Cichocki N."/>
            <person name="Veneault-Fourrey C."/>
            <person name="LaButti K."/>
            <person name="Lindquist E.A."/>
            <person name="Lipzen A."/>
            <person name="Lundell T."/>
            <person name="Morin E."/>
            <person name="Murat C."/>
            <person name="Sun H."/>
            <person name="Tunlid A."/>
            <person name="Henrissat B."/>
            <person name="Grigoriev I.V."/>
            <person name="Hibbett D.S."/>
            <person name="Martin F."/>
            <person name="Nordberg H.P."/>
            <person name="Cantor M.N."/>
            <person name="Hua S.X."/>
        </authorList>
    </citation>
    <scope>NUCLEOTIDE SEQUENCE [LARGE SCALE GENOMIC DNA]</scope>
    <source>
        <strain evidence="3 4">Marx 270</strain>
    </source>
</reference>
<dbReference type="FunCoup" id="A0A0C3NJW4">
    <property type="interactions" value="159"/>
</dbReference>
<organism evidence="3 4">
    <name type="scientific">Pisolithus tinctorius Marx 270</name>
    <dbReference type="NCBI Taxonomy" id="870435"/>
    <lineage>
        <taxon>Eukaryota</taxon>
        <taxon>Fungi</taxon>
        <taxon>Dikarya</taxon>
        <taxon>Basidiomycota</taxon>
        <taxon>Agaricomycotina</taxon>
        <taxon>Agaricomycetes</taxon>
        <taxon>Agaricomycetidae</taxon>
        <taxon>Boletales</taxon>
        <taxon>Sclerodermatineae</taxon>
        <taxon>Pisolithaceae</taxon>
        <taxon>Pisolithus</taxon>
    </lineage>
</organism>
<dbReference type="GO" id="GO:0005739">
    <property type="term" value="C:mitochondrion"/>
    <property type="evidence" value="ECO:0007669"/>
    <property type="project" value="TreeGrafter"/>
</dbReference>
<dbReference type="InterPro" id="IPR051522">
    <property type="entry name" value="ISC_assembly_LYR"/>
</dbReference>
<dbReference type="InParanoid" id="A0A0C3NJW4"/>
<dbReference type="InterPro" id="IPR008011">
    <property type="entry name" value="Complex1_LYR_dom"/>
</dbReference>
<dbReference type="Proteomes" id="UP000054217">
    <property type="component" value="Unassembled WGS sequence"/>
</dbReference>
<dbReference type="OrthoDB" id="275715at2759"/>
<gene>
    <name evidence="3" type="ORF">M404DRAFT_299159</name>
</gene>
<sequence length="94" mass="10435">MSTQPTRNALLGLYGATLRAARSFKSYNFRNYFLQRTRDNFRSLLAETDSDKVSRAYKQAVGELAMLKRSAIVNQLYAGPPLPIEVHGAVKGGV</sequence>
<name>A0A0C3NJW4_PISTI</name>
<dbReference type="HOGENOM" id="CLU_120076_2_1_1"/>
<dbReference type="Pfam" id="PF05347">
    <property type="entry name" value="Complex1_LYR"/>
    <property type="match status" value="1"/>
</dbReference>
<accession>A0A0C3NJW4</accession>